<dbReference type="EMBL" id="JBANRG010000055">
    <property type="protein sequence ID" value="KAK7443241.1"/>
    <property type="molecule type" value="Genomic_DNA"/>
</dbReference>
<evidence type="ECO:0000259" key="1">
    <source>
        <dbReference type="Pfam" id="PF25534"/>
    </source>
</evidence>
<dbReference type="InterPro" id="IPR057678">
    <property type="entry name" value="DUF7918"/>
</dbReference>
<sequence>MVRLDNYSAWVSVDGNPLQEYETTTEGSVVTCWISSEVGKNFEVNWEFFGVDGYHTADVRLDGQFARSRSANGRNWKSSAAGVLVTQASERLFMFSRLELTDDDVYLTETNAQLGEIKVELHESLNICPTSFKNQSRFSEPGKVHERSKKAIGHQIGYVSWSTTTGIAHTPTGWVKKNDARLNTSPRFVVFVYWQPLSFVIVPSIF</sequence>
<evidence type="ECO:0000313" key="2">
    <source>
        <dbReference type="EMBL" id="KAK7443241.1"/>
    </source>
</evidence>
<dbReference type="PANTHER" id="PTHR36223">
    <property type="entry name" value="BETA-LACTAMASE-TYPE TRANSPEPTIDASE FOLD DOMAIN CONTAINING PROTEIN"/>
    <property type="match status" value="1"/>
</dbReference>
<proteinExistence type="predicted"/>
<comment type="caution">
    <text evidence="2">The sequence shown here is derived from an EMBL/GenBank/DDBJ whole genome shotgun (WGS) entry which is preliminary data.</text>
</comment>
<name>A0ABR1J159_9AGAR</name>
<dbReference type="Pfam" id="PF25534">
    <property type="entry name" value="DUF7918"/>
    <property type="match status" value="1"/>
</dbReference>
<protein>
    <recommendedName>
        <fullName evidence="1">DUF7918 domain-containing protein</fullName>
    </recommendedName>
</protein>
<dbReference type="Proteomes" id="UP001498398">
    <property type="component" value="Unassembled WGS sequence"/>
</dbReference>
<evidence type="ECO:0000313" key="3">
    <source>
        <dbReference type="Proteomes" id="UP001498398"/>
    </source>
</evidence>
<organism evidence="2 3">
    <name type="scientific">Marasmiellus scandens</name>
    <dbReference type="NCBI Taxonomy" id="2682957"/>
    <lineage>
        <taxon>Eukaryota</taxon>
        <taxon>Fungi</taxon>
        <taxon>Dikarya</taxon>
        <taxon>Basidiomycota</taxon>
        <taxon>Agaricomycotina</taxon>
        <taxon>Agaricomycetes</taxon>
        <taxon>Agaricomycetidae</taxon>
        <taxon>Agaricales</taxon>
        <taxon>Marasmiineae</taxon>
        <taxon>Omphalotaceae</taxon>
        <taxon>Marasmiellus</taxon>
    </lineage>
</organism>
<feature type="domain" description="DUF7918" evidence="1">
    <location>
        <begin position="11"/>
        <end position="165"/>
    </location>
</feature>
<gene>
    <name evidence="2" type="ORF">VKT23_015838</name>
</gene>
<keyword evidence="3" id="KW-1185">Reference proteome</keyword>
<dbReference type="PANTHER" id="PTHR36223:SF1">
    <property type="entry name" value="TRANSCRIPTION ELONGATION FACTOR EAF N-TERMINAL DOMAIN-CONTAINING PROTEIN"/>
    <property type="match status" value="1"/>
</dbReference>
<accession>A0ABR1J159</accession>
<reference evidence="2 3" key="1">
    <citation type="submission" date="2024-01" db="EMBL/GenBank/DDBJ databases">
        <title>A draft genome for the cacao thread blight pathogen Marasmiellus scandens.</title>
        <authorList>
            <person name="Baruah I.K."/>
            <person name="Leung J."/>
            <person name="Bukari Y."/>
            <person name="Amoako-Attah I."/>
            <person name="Meinhardt L.W."/>
            <person name="Bailey B.A."/>
            <person name="Cohen S.P."/>
        </authorList>
    </citation>
    <scope>NUCLEOTIDE SEQUENCE [LARGE SCALE GENOMIC DNA]</scope>
    <source>
        <strain evidence="2 3">GH-19</strain>
    </source>
</reference>